<gene>
    <name evidence="1" type="ORF">NCTC13229_00564</name>
</gene>
<proteinExistence type="predicted"/>
<comment type="caution">
    <text evidence="1">The sequence shown here is derived from an EMBL/GenBank/DDBJ whole genome shotgun (WGS) entry which is preliminary data.</text>
</comment>
<protein>
    <submittedName>
        <fullName evidence="1">Uncharacterized protein</fullName>
    </submittedName>
</protein>
<name>A0AB38F6Y2_RHOWR</name>
<evidence type="ECO:0000313" key="2">
    <source>
        <dbReference type="Proteomes" id="UP000251211"/>
    </source>
</evidence>
<dbReference type="Proteomes" id="UP000251211">
    <property type="component" value="Unassembled WGS sequence"/>
</dbReference>
<dbReference type="AlphaFoldDB" id="A0AB38F6Y2"/>
<evidence type="ECO:0000313" key="1">
    <source>
        <dbReference type="EMBL" id="SPZ35051.1"/>
    </source>
</evidence>
<sequence>MCRKTVCMVGVRIVDYPNPATLNHQHTTIPADFTGTHFPLCRNSVIPASPEQPG</sequence>
<accession>A0AB38F6Y2</accession>
<reference evidence="1 2" key="1">
    <citation type="submission" date="2018-06" db="EMBL/GenBank/DDBJ databases">
        <authorList>
            <consortium name="Pathogen Informatics"/>
            <person name="Doyle S."/>
        </authorList>
    </citation>
    <scope>NUCLEOTIDE SEQUENCE [LARGE SCALE GENOMIC DNA]</scope>
    <source>
        <strain evidence="1 2">NCTC13229</strain>
    </source>
</reference>
<organism evidence="1 2">
    <name type="scientific">Rhodococcus wratislaviensis</name>
    <name type="common">Tsukamurella wratislaviensis</name>
    <dbReference type="NCBI Taxonomy" id="44752"/>
    <lineage>
        <taxon>Bacteria</taxon>
        <taxon>Bacillati</taxon>
        <taxon>Actinomycetota</taxon>
        <taxon>Actinomycetes</taxon>
        <taxon>Mycobacteriales</taxon>
        <taxon>Nocardiaceae</taxon>
        <taxon>Rhodococcus</taxon>
    </lineage>
</organism>
<dbReference type="EMBL" id="UAUI01000001">
    <property type="protein sequence ID" value="SPZ35051.1"/>
    <property type="molecule type" value="Genomic_DNA"/>
</dbReference>